<proteinExistence type="predicted"/>
<keyword evidence="2" id="KW-0131">Cell cycle</keyword>
<dbReference type="EMBL" id="CP033433">
    <property type="protein sequence ID" value="AYQ73344.1"/>
    <property type="molecule type" value="Genomic_DNA"/>
</dbReference>
<dbReference type="GO" id="GO:0051301">
    <property type="term" value="P:cell division"/>
    <property type="evidence" value="ECO:0007669"/>
    <property type="project" value="UniProtKB-KW"/>
</dbReference>
<dbReference type="InterPro" id="IPR046909">
    <property type="entry name" value="cREC_REC"/>
</dbReference>
<dbReference type="Proteomes" id="UP000269097">
    <property type="component" value="Chromosome"/>
</dbReference>
<gene>
    <name evidence="2" type="ORF">EAV92_12645</name>
</gene>
<protein>
    <submittedName>
        <fullName evidence="2">Cell division protein FtsJ</fullName>
    </submittedName>
</protein>
<evidence type="ECO:0000313" key="2">
    <source>
        <dbReference type="EMBL" id="AYQ73344.1"/>
    </source>
</evidence>
<keyword evidence="3" id="KW-1185">Reference proteome</keyword>
<feature type="domain" description="Cyclic-phosphate processing Receiver" evidence="1">
    <location>
        <begin position="3"/>
        <end position="85"/>
    </location>
</feature>
<dbReference type="Pfam" id="PF20274">
    <property type="entry name" value="cREC_REC"/>
    <property type="match status" value="1"/>
</dbReference>
<organism evidence="2 3">
    <name type="scientific">Cohnella candidum</name>
    <dbReference type="NCBI Taxonomy" id="2674991"/>
    <lineage>
        <taxon>Bacteria</taxon>
        <taxon>Bacillati</taxon>
        <taxon>Bacillota</taxon>
        <taxon>Bacilli</taxon>
        <taxon>Bacillales</taxon>
        <taxon>Paenibacillaceae</taxon>
        <taxon>Cohnella</taxon>
    </lineage>
</organism>
<accession>A0A3G3JYM2</accession>
<evidence type="ECO:0000313" key="3">
    <source>
        <dbReference type="Proteomes" id="UP000269097"/>
    </source>
</evidence>
<name>A0A3G3JYM2_9BACL</name>
<sequence length="104" mass="12159">MKNLFLDDKRVAPDGYVLVKSVRQCIEYLERNAVARLSLDYNLGKNKPKGYRVALYMVRRKKFPPHITIHSNSPRGRMKMYRLLARHKPKGVSLEIRPLPTPLK</sequence>
<keyword evidence="2" id="KW-0132">Cell division</keyword>
<dbReference type="RefSeq" id="WP_123041426.1">
    <property type="nucleotide sequence ID" value="NZ_CP033433.1"/>
</dbReference>
<evidence type="ECO:0000259" key="1">
    <source>
        <dbReference type="Pfam" id="PF20274"/>
    </source>
</evidence>
<reference evidence="2 3" key="1">
    <citation type="submission" date="2018-10" db="EMBL/GenBank/DDBJ databases">
        <title>Genome Sequence of Cohnella sp.</title>
        <authorList>
            <person name="Srinivasan S."/>
            <person name="Kim M.K."/>
        </authorList>
    </citation>
    <scope>NUCLEOTIDE SEQUENCE [LARGE SCALE GENOMIC DNA]</scope>
    <source>
        <strain evidence="2 3">18JY8-7</strain>
    </source>
</reference>
<dbReference type="AlphaFoldDB" id="A0A3G3JYM2"/>
<dbReference type="KEGG" id="coh:EAV92_12645"/>